<sequence>MSQQKVGSRAPSKTSVASDKNVIDEDESTKPEFIYGGPFIKVEKPSPFINTSTPINLPLQGTFKKSFAYYSLRDRLPVILTKVIDYLSREGSKIRSAHNASDDDIRGLIQYVTKLKNDLVTNKKYDLFTVDTPEAKRWNHWIESCDSQHYFTNTWVFTECYVYRRLREGCELSKGLKNFDPFDEQKLKAFQNSLEPMCVVADKLVTMLPPSDKDKRKADFTTLLKICLWANKCDLSLSMGEQVSLKSADGKARSASVASLSILDPFKMVLDLKDKVLVDDSSKICDQVIAKTEAMAKAIAANTTFKFQCSCHRLATQFGIPRCPDKEADPAAKSEAKSEAKLEVKSEAAPEAEGEVTEEPPKIPCPAKMVLPEVVTFDIVCDNSGYELFSDLCFAHFLISQEIVKKVRFHVKKIPWFVSDVTPVDFKKTLEMCANANYSREVPQEAPPDDVTESGEGGGATDPPPPLTVSADNLRQLGSQWMQFFEDGTFVVMCDEFWTSPIMYKEMKTQAFQLYRKLQLTAAILFKGDLNYRKLLAERNCPPTLSFEQALQGFNPAPIIALRTVKADLICGLPKGKFEQLNKIDEKWMEKGDYGVIQYGGKVEPLKSSDRPCPDYGEECRGVICPAHPTDIVT</sequence>
<dbReference type="SUPFAM" id="SSF111321">
    <property type="entry name" value="AF1104-like"/>
    <property type="match status" value="2"/>
</dbReference>
<name>A0AAJ7EII6_PAPXU</name>
<dbReference type="GO" id="GO:0006974">
    <property type="term" value="P:DNA damage response"/>
    <property type="evidence" value="ECO:0007669"/>
    <property type="project" value="TreeGrafter"/>
</dbReference>
<evidence type="ECO:0000256" key="3">
    <source>
        <dbReference type="ARBA" id="ARBA00001936"/>
    </source>
</evidence>
<keyword evidence="7" id="KW-0533">Nickel</keyword>
<evidence type="ECO:0000256" key="2">
    <source>
        <dbReference type="ARBA" id="ARBA00001326"/>
    </source>
</evidence>
<gene>
    <name evidence="18" type="primary">LOC106125822</name>
</gene>
<evidence type="ECO:0000256" key="4">
    <source>
        <dbReference type="ARBA" id="ARBA00001967"/>
    </source>
</evidence>
<dbReference type="GO" id="GO:0005634">
    <property type="term" value="C:nucleus"/>
    <property type="evidence" value="ECO:0007669"/>
    <property type="project" value="TreeGrafter"/>
</dbReference>
<dbReference type="Pfam" id="PF01937">
    <property type="entry name" value="ARMT1-like_dom"/>
    <property type="match status" value="2"/>
</dbReference>
<evidence type="ECO:0000256" key="6">
    <source>
        <dbReference type="ARBA" id="ARBA00017414"/>
    </source>
</evidence>
<keyword evidence="9" id="KW-0378">Hydrolase</keyword>
<comment type="catalytic activity">
    <reaction evidence="15">
        <text>beta-D-fructose 6-phosphate = dihydroxyacetone + D-glyceraldehyde 3-phosphate</text>
        <dbReference type="Rhea" id="RHEA:28002"/>
        <dbReference type="ChEBI" id="CHEBI:16016"/>
        <dbReference type="ChEBI" id="CHEBI:57634"/>
        <dbReference type="ChEBI" id="CHEBI:59776"/>
    </reaction>
</comment>
<dbReference type="Gene3D" id="3.40.50.10880">
    <property type="entry name" value="Uncharacterised protein PF01937, DUF89, domain 3"/>
    <property type="match status" value="1"/>
</dbReference>
<proteinExistence type="inferred from homology"/>
<evidence type="ECO:0000256" key="10">
    <source>
        <dbReference type="ARBA" id="ARBA00023211"/>
    </source>
</evidence>
<feature type="region of interest" description="Disordered" evidence="16">
    <location>
        <begin position="439"/>
        <end position="469"/>
    </location>
</feature>
<feature type="region of interest" description="Disordered" evidence="16">
    <location>
        <begin position="329"/>
        <end position="360"/>
    </location>
</feature>
<evidence type="ECO:0000256" key="7">
    <source>
        <dbReference type="ARBA" id="ARBA00022596"/>
    </source>
</evidence>
<evidence type="ECO:0000256" key="9">
    <source>
        <dbReference type="ARBA" id="ARBA00022801"/>
    </source>
</evidence>
<evidence type="ECO:0000256" key="15">
    <source>
        <dbReference type="ARBA" id="ARBA00048809"/>
    </source>
</evidence>
<evidence type="ECO:0000256" key="5">
    <source>
        <dbReference type="ARBA" id="ARBA00009519"/>
    </source>
</evidence>
<evidence type="ECO:0000256" key="12">
    <source>
        <dbReference type="ARBA" id="ARBA00030842"/>
    </source>
</evidence>
<dbReference type="KEGG" id="pxu:106125822"/>
<organism evidence="18">
    <name type="scientific">Papilio xuthus</name>
    <name type="common">Asian swallowtail butterfly</name>
    <dbReference type="NCBI Taxonomy" id="66420"/>
    <lineage>
        <taxon>Eukaryota</taxon>
        <taxon>Metazoa</taxon>
        <taxon>Ecdysozoa</taxon>
        <taxon>Arthropoda</taxon>
        <taxon>Hexapoda</taxon>
        <taxon>Insecta</taxon>
        <taxon>Pterygota</taxon>
        <taxon>Neoptera</taxon>
        <taxon>Endopterygota</taxon>
        <taxon>Lepidoptera</taxon>
        <taxon>Glossata</taxon>
        <taxon>Ditrysia</taxon>
        <taxon>Papilionoidea</taxon>
        <taxon>Papilionidae</taxon>
        <taxon>Papilioninae</taxon>
        <taxon>Papilio</taxon>
    </lineage>
</organism>
<evidence type="ECO:0000256" key="1">
    <source>
        <dbReference type="ARBA" id="ARBA00000807"/>
    </source>
</evidence>
<dbReference type="GO" id="GO:0046872">
    <property type="term" value="F:metal ion binding"/>
    <property type="evidence" value="ECO:0007669"/>
    <property type="project" value="UniProtKB-KW"/>
</dbReference>
<dbReference type="PANTHER" id="PTHR12260">
    <property type="entry name" value="DAMAGE-CONTROL PHOSPHATASE ARMT1"/>
    <property type="match status" value="1"/>
</dbReference>
<dbReference type="GeneID" id="106125822"/>
<dbReference type="Proteomes" id="UP000694872">
    <property type="component" value="Unplaced"/>
</dbReference>
<evidence type="ECO:0000313" key="18">
    <source>
        <dbReference type="RefSeq" id="XP_013178662.1"/>
    </source>
</evidence>
<feature type="compositionally biased region" description="Polar residues" evidence="16">
    <location>
        <begin position="1"/>
        <end position="18"/>
    </location>
</feature>
<comment type="function">
    <text evidence="14">Metal-dependent phosphatase that shows phosphatase activity against several substrates, including fructose-1-phosphate and fructose-6-phosphate. Its preference for fructose-1-phosphate, a strong glycating agent that causes DNA damage rather than a canonical yeast metabolite, suggests a damage-control function in hexose phosphate metabolism. Has also been shown to have O-methyltransferase activity that methylates glutamate residues of target proteins to form gamma-glutamyl methyl ester residues. Possibly methylates PCNA, suggesting it is involved in the DNA damage response.</text>
</comment>
<dbReference type="InterPro" id="IPR039763">
    <property type="entry name" value="ARMT1"/>
</dbReference>
<feature type="region of interest" description="Disordered" evidence="16">
    <location>
        <begin position="1"/>
        <end position="24"/>
    </location>
</feature>
<dbReference type="RefSeq" id="XP_013178662.1">
    <property type="nucleotide sequence ID" value="XM_013323208.1"/>
</dbReference>
<protein>
    <recommendedName>
        <fullName evidence="6">Damage-control phosphatase ARMT1</fullName>
    </recommendedName>
    <alternativeName>
        <fullName evidence="13">Acidic residue methyltransferase 1</fullName>
    </alternativeName>
    <alternativeName>
        <fullName evidence="11">Protein-glutamate O-methyltransferase</fullName>
    </alternativeName>
    <alternativeName>
        <fullName evidence="12">Sugar phosphate phosphatase ARMT1</fullName>
    </alternativeName>
</protein>
<evidence type="ECO:0000256" key="11">
    <source>
        <dbReference type="ARBA" id="ARBA00030066"/>
    </source>
</evidence>
<comment type="cofactor">
    <cofactor evidence="4">
        <name>Ni(2+)</name>
        <dbReference type="ChEBI" id="CHEBI:49786"/>
    </cofactor>
</comment>
<reference evidence="18" key="1">
    <citation type="submission" date="2025-08" db="UniProtKB">
        <authorList>
            <consortium name="RefSeq"/>
        </authorList>
    </citation>
    <scope>IDENTIFICATION</scope>
</reference>
<evidence type="ECO:0000259" key="17">
    <source>
        <dbReference type="Pfam" id="PF01937"/>
    </source>
</evidence>
<dbReference type="GO" id="GO:0016791">
    <property type="term" value="F:phosphatase activity"/>
    <property type="evidence" value="ECO:0007669"/>
    <property type="project" value="TreeGrafter"/>
</dbReference>
<dbReference type="Gene3D" id="1.20.930.60">
    <property type="match status" value="1"/>
</dbReference>
<dbReference type="InterPro" id="IPR002791">
    <property type="entry name" value="ARMT1-like_metal-bd"/>
</dbReference>
<comment type="catalytic activity">
    <reaction evidence="1">
        <text>L-glutamyl-[protein] + S-adenosyl-L-methionine = [protein]-L-glutamate 5-O-methyl ester + S-adenosyl-L-homocysteine</text>
        <dbReference type="Rhea" id="RHEA:24452"/>
        <dbReference type="Rhea" id="RHEA-COMP:10208"/>
        <dbReference type="Rhea" id="RHEA-COMP:10311"/>
        <dbReference type="ChEBI" id="CHEBI:29973"/>
        <dbReference type="ChEBI" id="CHEBI:57856"/>
        <dbReference type="ChEBI" id="CHEBI:59789"/>
        <dbReference type="ChEBI" id="CHEBI:82795"/>
    </reaction>
</comment>
<accession>A0AAJ7EII6</accession>
<evidence type="ECO:0000256" key="8">
    <source>
        <dbReference type="ARBA" id="ARBA00022723"/>
    </source>
</evidence>
<comment type="similarity">
    <text evidence="5">Belongs to the damage-control phosphatase family. Sugar phosphate phosphatase III subfamily.</text>
</comment>
<dbReference type="InterPro" id="IPR036075">
    <property type="entry name" value="ARMT-1-like_metal-bd_sf"/>
</dbReference>
<feature type="compositionally biased region" description="Basic and acidic residues" evidence="16">
    <location>
        <begin position="329"/>
        <end position="348"/>
    </location>
</feature>
<keyword evidence="8" id="KW-0479">Metal-binding</keyword>
<evidence type="ECO:0000256" key="16">
    <source>
        <dbReference type="SAM" id="MobiDB-lite"/>
    </source>
</evidence>
<keyword evidence="10" id="KW-0464">Manganese</keyword>
<evidence type="ECO:0000256" key="13">
    <source>
        <dbReference type="ARBA" id="ARBA00032801"/>
    </source>
</evidence>
<comment type="cofactor">
    <cofactor evidence="3">
        <name>Mn(2+)</name>
        <dbReference type="ChEBI" id="CHEBI:29035"/>
    </cofactor>
</comment>
<feature type="domain" description="Damage-control phosphatase ARMT1-like metal-binding" evidence="17">
    <location>
        <begin position="72"/>
        <end position="264"/>
    </location>
</feature>
<dbReference type="AlphaFoldDB" id="A0AAJ7EII6"/>
<feature type="domain" description="Damage-control phosphatase ARMT1-like metal-binding" evidence="17">
    <location>
        <begin position="375"/>
        <end position="580"/>
    </location>
</feature>
<dbReference type="PANTHER" id="PTHR12260:SF6">
    <property type="entry name" value="DAMAGE-CONTROL PHOSPHATASE ARMT1"/>
    <property type="match status" value="1"/>
</dbReference>
<comment type="catalytic activity">
    <reaction evidence="2">
        <text>beta-D-fructose 1-phosphate + H2O = D-fructose + phosphate</text>
        <dbReference type="Rhea" id="RHEA:35603"/>
        <dbReference type="ChEBI" id="CHEBI:15377"/>
        <dbReference type="ChEBI" id="CHEBI:37721"/>
        <dbReference type="ChEBI" id="CHEBI:43474"/>
        <dbReference type="ChEBI" id="CHEBI:138881"/>
    </reaction>
</comment>
<evidence type="ECO:0000256" key="14">
    <source>
        <dbReference type="ARBA" id="ARBA00045980"/>
    </source>
</evidence>